<gene>
    <name evidence="2" type="ORF">BSQ49_05790</name>
</gene>
<evidence type="ECO:0000313" key="2">
    <source>
        <dbReference type="EMBL" id="AUJ29748.1"/>
    </source>
</evidence>
<dbReference type="Pfam" id="PF13204">
    <property type="entry name" value="Apiosidase"/>
    <property type="match status" value="1"/>
</dbReference>
<organism evidence="2 3">
    <name type="scientific">Liquorilactobacillus hordei</name>
    <dbReference type="NCBI Taxonomy" id="468911"/>
    <lineage>
        <taxon>Bacteria</taxon>
        <taxon>Bacillati</taxon>
        <taxon>Bacillota</taxon>
        <taxon>Bacilli</taxon>
        <taxon>Lactobacillales</taxon>
        <taxon>Lactobacillaceae</taxon>
        <taxon>Liquorilactobacillus</taxon>
    </lineage>
</organism>
<protein>
    <recommendedName>
        <fullName evidence="1">Apiosidase-like catalytic domain-containing protein</fullName>
    </recommendedName>
</protein>
<feature type="domain" description="Apiosidase-like catalytic" evidence="1">
    <location>
        <begin position="10"/>
        <end position="333"/>
    </location>
</feature>
<dbReference type="AlphaFoldDB" id="A0A3Q8C9F4"/>
<dbReference type="SUPFAM" id="SSF51445">
    <property type="entry name" value="(Trans)glycosidases"/>
    <property type="match status" value="1"/>
</dbReference>
<dbReference type="PANTHER" id="PTHR37836:SF3">
    <property type="entry name" value="ENDOGLUCANASE"/>
    <property type="match status" value="1"/>
</dbReference>
<evidence type="ECO:0000259" key="1">
    <source>
        <dbReference type="Pfam" id="PF13204"/>
    </source>
</evidence>
<dbReference type="InterPro" id="IPR025277">
    <property type="entry name" value="Apiosidase-like_cat_dom"/>
</dbReference>
<dbReference type="RefSeq" id="WP_141053459.1">
    <property type="nucleotide sequence ID" value="NZ_CP018176.1"/>
</dbReference>
<dbReference type="PANTHER" id="PTHR37836">
    <property type="entry name" value="LMO1036 PROTEIN"/>
    <property type="match status" value="1"/>
</dbReference>
<evidence type="ECO:0000313" key="3">
    <source>
        <dbReference type="Proteomes" id="UP000314960"/>
    </source>
</evidence>
<dbReference type="EMBL" id="CP018176">
    <property type="protein sequence ID" value="AUJ29748.1"/>
    <property type="molecule type" value="Genomic_DNA"/>
</dbReference>
<dbReference type="Proteomes" id="UP000314960">
    <property type="component" value="Chromosome"/>
</dbReference>
<accession>A0A3Q8C9F4</accession>
<reference evidence="2 3" key="1">
    <citation type="submission" date="2016-11" db="EMBL/GenBank/DDBJ databases">
        <title>Interaction between Lactobacillus species and yeast in water kefir.</title>
        <authorList>
            <person name="Behr J."/>
            <person name="Xu D."/>
            <person name="Vogel R.F."/>
        </authorList>
    </citation>
    <scope>NUCLEOTIDE SEQUENCE [LARGE SCALE GENOMIC DNA]</scope>
    <source>
        <strain evidence="2 3">TMW 1.1822</strain>
    </source>
</reference>
<proteinExistence type="predicted"/>
<dbReference type="KEGG" id="lhw:BSQ49_05790"/>
<name>A0A3Q8C9F4_9LACO</name>
<dbReference type="Gene3D" id="3.20.20.80">
    <property type="entry name" value="Glycosidases"/>
    <property type="match status" value="1"/>
</dbReference>
<sequence length="425" mass="49415">MLLTKGNQIYKNDKPFFYLADTCWSAFTNITLNEWKYYLDYRASQGFNVIQINILSQWDASKATFELLPFPITRNKNHYSYDYSKPNLKYFARAEKMLQMVREHNMIPALVLLWSNYVPDTWAGKIAFNNHFAYDELENYVSFVTEKFKRFSPIYFVSGDTDFPTEKAINYYEKVFEVAKQHDPDALYSFHIKGRLAELPEQFYKKIDFFSYQSGHNFAGQKTAFSIPFDLRKKGFTHPIINTEPCYEQISYSRNIYGRYTARDVRQASWSSVLSGAGAGITYGAHGIWSWHQLGQKFGLVAGEGFDFPFDWRDALHFNGANDIAYLKKIVSSLFENGIEPVDVLLKKEITIRVGSDPQRKRYIIYLPTNTNLDVSNLGLNDENSHARVFYLDERTSHPLNYLNKTLLQMSRAQADSIIVLEKED</sequence>
<dbReference type="InterPro" id="IPR017853">
    <property type="entry name" value="GH"/>
</dbReference>